<dbReference type="Proteomes" id="UP000008727">
    <property type="component" value="Segment"/>
</dbReference>
<name>E5DS71_9CAUD</name>
<accession>E5DS71</accession>
<evidence type="ECO:0000313" key="1">
    <source>
        <dbReference type="EMBL" id="ADQ53245.1"/>
    </source>
</evidence>
<dbReference type="EMBL" id="GU459069">
    <property type="protein sequence ID" value="ADQ53245.1"/>
    <property type="molecule type" value="Genomic_DNA"/>
</dbReference>
<sequence length="88" mass="10082">MTFLIFWIIDMKIKFKSEDDRIAFASLSVANAAIAEYMGLGVHEAVNHSNGWIELVDENGYGIEFNPRFLYAGVFLMDERQYIIIDGE</sequence>
<protein>
    <submittedName>
        <fullName evidence="1">Uncharacterized protein</fullName>
    </submittedName>
</protein>
<evidence type="ECO:0000313" key="2">
    <source>
        <dbReference type="Proteomes" id="UP000008727"/>
    </source>
</evidence>
<proteinExistence type="predicted"/>
<gene>
    <name evidence="1" type="ORF">65p237</name>
</gene>
<reference evidence="1 2" key="1">
    <citation type="journal article" date="2010" name="Virol. J.">
        <title>Genomes of the T4-related bacteriophages as windows on microbial genome evolution.</title>
        <authorList>
            <person name="Petrov V.M."/>
            <person name="Ratnayaka S."/>
            <person name="Nolan J.M."/>
            <person name="Miller E.S."/>
            <person name="Karam J.D."/>
        </authorList>
    </citation>
    <scope>NUCLEOTIDE SEQUENCE [LARGE SCALE GENOMIC DNA]</scope>
</reference>
<organism evidence="1 2">
    <name type="scientific">Aeromonas phage 65</name>
    <dbReference type="NCBI Taxonomy" id="2919549"/>
    <lineage>
        <taxon>Viruses</taxon>
        <taxon>Duplodnaviria</taxon>
        <taxon>Heunggongvirae</taxon>
        <taxon>Uroviricota</taxon>
        <taxon>Caudoviricetes</taxon>
        <taxon>Pantevenvirales</taxon>
        <taxon>Straboviridae</taxon>
        <taxon>Emmerichvirinae</taxon>
        <taxon>Ishigurovirus</taxon>
        <taxon>Ishigurovirus osborne</taxon>
    </lineage>
</organism>
<dbReference type="KEGG" id="vg:10323514"/>
<dbReference type="RefSeq" id="YP_004301074.1">
    <property type="nucleotide sequence ID" value="NC_015251.1"/>
</dbReference>
<keyword evidence="2" id="KW-1185">Reference proteome</keyword>